<feature type="region of interest" description="Disordered" evidence="1">
    <location>
        <begin position="32"/>
        <end position="99"/>
    </location>
</feature>
<dbReference type="EMBL" id="LXTC01000001">
    <property type="protein sequence ID" value="OBA23286.1"/>
    <property type="molecule type" value="Genomic_DNA"/>
</dbReference>
<proteinExistence type="predicted"/>
<feature type="compositionally biased region" description="Polar residues" evidence="1">
    <location>
        <begin position="32"/>
        <end position="42"/>
    </location>
</feature>
<protein>
    <submittedName>
        <fullName evidence="2">Uncharacterized protein</fullName>
    </submittedName>
</protein>
<dbReference type="GeneID" id="30032385"/>
<gene>
    <name evidence="2" type="ORF">METBIDRAFT_9566</name>
</gene>
<name>A0A1A0HH13_9ASCO</name>
<dbReference type="AlphaFoldDB" id="A0A1A0HH13"/>
<keyword evidence="3" id="KW-1185">Reference proteome</keyword>
<dbReference type="RefSeq" id="XP_018713767.1">
    <property type="nucleotide sequence ID" value="XM_018859410.1"/>
</dbReference>
<comment type="caution">
    <text evidence="2">The sequence shown here is derived from an EMBL/GenBank/DDBJ whole genome shotgun (WGS) entry which is preliminary data.</text>
</comment>
<dbReference type="Proteomes" id="UP000092555">
    <property type="component" value="Unassembled WGS sequence"/>
</dbReference>
<sequence length="153" mass="17511">MTFGITWRKCALSCAGIGWAESINLGVLSLISPRNNRSTPRQESSRDRNLHETGIITKQESSRNRNYPRNRYLHEQKKPTQQKIRRPRKSQATPTFGPATCPPAFLPKKSLPRFLPPKWRVRAAPWLSPRAACYMPALCPDYSGFVKRFSAWA</sequence>
<organism evidence="2 3">
    <name type="scientific">Metschnikowia bicuspidata var. bicuspidata NRRL YB-4993</name>
    <dbReference type="NCBI Taxonomy" id="869754"/>
    <lineage>
        <taxon>Eukaryota</taxon>
        <taxon>Fungi</taxon>
        <taxon>Dikarya</taxon>
        <taxon>Ascomycota</taxon>
        <taxon>Saccharomycotina</taxon>
        <taxon>Pichiomycetes</taxon>
        <taxon>Metschnikowiaceae</taxon>
        <taxon>Metschnikowia</taxon>
    </lineage>
</organism>
<evidence type="ECO:0000313" key="3">
    <source>
        <dbReference type="Proteomes" id="UP000092555"/>
    </source>
</evidence>
<evidence type="ECO:0000256" key="1">
    <source>
        <dbReference type="SAM" id="MobiDB-lite"/>
    </source>
</evidence>
<accession>A0A1A0HH13</accession>
<evidence type="ECO:0000313" key="2">
    <source>
        <dbReference type="EMBL" id="OBA23286.1"/>
    </source>
</evidence>
<reference evidence="2 3" key="1">
    <citation type="submission" date="2016-05" db="EMBL/GenBank/DDBJ databases">
        <title>Comparative genomics of biotechnologically important yeasts.</title>
        <authorList>
            <consortium name="DOE Joint Genome Institute"/>
            <person name="Riley R."/>
            <person name="Haridas S."/>
            <person name="Wolfe K.H."/>
            <person name="Lopes M.R."/>
            <person name="Hittinger C.T."/>
            <person name="Goker M."/>
            <person name="Salamov A."/>
            <person name="Wisecaver J."/>
            <person name="Long T.M."/>
            <person name="Aerts A.L."/>
            <person name="Barry K."/>
            <person name="Choi C."/>
            <person name="Clum A."/>
            <person name="Coughlan A.Y."/>
            <person name="Deshpande S."/>
            <person name="Douglass A.P."/>
            <person name="Hanson S.J."/>
            <person name="Klenk H.-P."/>
            <person name="LaButti K."/>
            <person name="Lapidus A."/>
            <person name="Lindquist E."/>
            <person name="Lipzen A."/>
            <person name="Meier-kolthoff J.P."/>
            <person name="Ohm R.A."/>
            <person name="Otillar R.P."/>
            <person name="Pangilinan J."/>
            <person name="Peng Y."/>
            <person name="Rokas A."/>
            <person name="Rosa C.A."/>
            <person name="Scheuner C."/>
            <person name="Sibirny A.A."/>
            <person name="Slot J.C."/>
            <person name="Stielow J.B."/>
            <person name="Sun H."/>
            <person name="Kurtzman C.P."/>
            <person name="Blackwell M."/>
            <person name="Grigoriev I.V."/>
            <person name="Jeffries T.W."/>
        </authorList>
    </citation>
    <scope>NUCLEOTIDE SEQUENCE [LARGE SCALE GENOMIC DNA]</scope>
    <source>
        <strain evidence="2 3">NRRL YB-4993</strain>
    </source>
</reference>